<protein>
    <recommendedName>
        <fullName evidence="3">Sporadically distributed protein, TIGR04141 family</fullName>
    </recommendedName>
</protein>
<dbReference type="EMBL" id="JBEOQB010000010">
    <property type="protein sequence ID" value="MEZ0454778.1"/>
    <property type="molecule type" value="Genomic_DNA"/>
</dbReference>
<organism evidence="1 2">
    <name type="scientific">Sphingobacterium thalpophilum</name>
    <dbReference type="NCBI Taxonomy" id="259"/>
    <lineage>
        <taxon>Bacteria</taxon>
        <taxon>Pseudomonadati</taxon>
        <taxon>Bacteroidota</taxon>
        <taxon>Sphingobacteriia</taxon>
        <taxon>Sphingobacteriales</taxon>
        <taxon>Sphingobacteriaceae</taxon>
        <taxon>Sphingobacterium</taxon>
    </lineage>
</organism>
<evidence type="ECO:0000313" key="1">
    <source>
        <dbReference type="EMBL" id="MEZ0454778.1"/>
    </source>
</evidence>
<proteinExistence type="predicted"/>
<sequence length="598" mass="68896">MKKIDITNIVLNENAYFFTSKGKITKKFILKIFQEARDEKDARRSYDPLIKQSLFEGGREVAKYSLDIFDFDQKPSFLKEPQELWETKTALFLILEYNEYVVIFRKNISGIKSLKSIAEPIDYSILANFYIDDKSKFEKIVSNTLNTADNAIQTKTAEAIDLKGVMTRFGASKQVISAMRLDNEGDKATISLNTSRVNALKLRQDLEPVLFWSIKMCNLITAAIANSKMHRFLACFAVPIDFEREIQTLNPKFLLFRFNSIIDEIDSGLIQSLYQEDEEGKRSEVKITEIIQSLGGLITLNKDRNDLYTGNGINVRVNQKSLTVNGDFFKNLFVKIQDGSMNLAKYLNYQSHYLITFEEPEYAYTHHKIFKDHRLLNDLEIFLDTFIPEPLLINVTSEKGKSYTENSSEFENDSLFGIVDKMLTAKQNVICDDLGVEWGDFIAIHHNEISFYHCKYNDNALSASYLQEVFGQAQKNLGYLELSDEDVEYRESRWSDTYTLNKVTTKIKRIRRCEKPYIPIQSIKESIRKASESGNLKRSVYVVINFLSKTELSLSLHRLKNGEKFENKGVTLQILWFVNAVLSSANEIGVEFRVICKP</sequence>
<reference evidence="1 2" key="1">
    <citation type="submission" date="2024-06" db="EMBL/GenBank/DDBJ databases">
        <title>Soil Sphingobacterium thalpophilum.</title>
        <authorList>
            <person name="Yang J."/>
            <person name="Li J."/>
        </authorList>
    </citation>
    <scope>NUCLEOTIDE SEQUENCE [LARGE SCALE GENOMIC DNA]</scope>
    <source>
        <strain evidence="1 2">22g91tb</strain>
    </source>
</reference>
<gene>
    <name evidence="1" type="ORF">ABTW24_24530</name>
</gene>
<keyword evidence="2" id="KW-1185">Reference proteome</keyword>
<evidence type="ECO:0000313" key="2">
    <source>
        <dbReference type="Proteomes" id="UP001566204"/>
    </source>
</evidence>
<accession>A0ABV4HJW0</accession>
<dbReference type="Proteomes" id="UP001566204">
    <property type="component" value="Unassembled WGS sequence"/>
</dbReference>
<dbReference type="RefSeq" id="WP_265712313.1">
    <property type="nucleotide sequence ID" value="NZ_JBEOQA010000002.1"/>
</dbReference>
<comment type="caution">
    <text evidence="1">The sequence shown here is derived from an EMBL/GenBank/DDBJ whole genome shotgun (WGS) entry which is preliminary data.</text>
</comment>
<evidence type="ECO:0008006" key="3">
    <source>
        <dbReference type="Google" id="ProtNLM"/>
    </source>
</evidence>
<name>A0ABV4HJW0_9SPHI</name>